<keyword evidence="1" id="KW-0472">Membrane</keyword>
<evidence type="ECO:0000256" key="1">
    <source>
        <dbReference type="SAM" id="Phobius"/>
    </source>
</evidence>
<keyword evidence="4" id="KW-1185">Reference proteome</keyword>
<dbReference type="CDD" id="cd07302">
    <property type="entry name" value="CHD"/>
    <property type="match status" value="1"/>
</dbReference>
<dbReference type="PROSITE" id="PS50125">
    <property type="entry name" value="GUANYLATE_CYCLASE_2"/>
    <property type="match status" value="1"/>
</dbReference>
<dbReference type="InterPro" id="IPR050697">
    <property type="entry name" value="Adenylyl/Guanylyl_Cyclase_3/4"/>
</dbReference>
<gene>
    <name evidence="3" type="ORF">GCM10007876_02910</name>
</gene>
<protein>
    <recommendedName>
        <fullName evidence="2">Guanylate cyclase domain-containing protein</fullName>
    </recommendedName>
</protein>
<organism evidence="3 4">
    <name type="scientific">Litoribrevibacter albus</name>
    <dbReference type="NCBI Taxonomy" id="1473156"/>
    <lineage>
        <taxon>Bacteria</taxon>
        <taxon>Pseudomonadati</taxon>
        <taxon>Pseudomonadota</taxon>
        <taxon>Gammaproteobacteria</taxon>
        <taxon>Oceanospirillales</taxon>
        <taxon>Oceanospirillaceae</taxon>
        <taxon>Litoribrevibacter</taxon>
    </lineage>
</organism>
<reference evidence="3" key="2">
    <citation type="submission" date="2023-01" db="EMBL/GenBank/DDBJ databases">
        <title>Draft genome sequence of Litoribrevibacter albus strain NBRC 110071.</title>
        <authorList>
            <person name="Sun Q."/>
            <person name="Mori K."/>
        </authorList>
    </citation>
    <scope>NUCLEOTIDE SEQUENCE</scope>
    <source>
        <strain evidence="3">NBRC 110071</strain>
    </source>
</reference>
<comment type="caution">
    <text evidence="3">The sequence shown here is derived from an EMBL/GenBank/DDBJ whole genome shotgun (WGS) entry which is preliminary data.</text>
</comment>
<evidence type="ECO:0000313" key="4">
    <source>
        <dbReference type="Proteomes" id="UP001161389"/>
    </source>
</evidence>
<evidence type="ECO:0000259" key="2">
    <source>
        <dbReference type="PROSITE" id="PS50125"/>
    </source>
</evidence>
<dbReference type="PANTHER" id="PTHR43081">
    <property type="entry name" value="ADENYLATE CYCLASE, TERMINAL-DIFFERENTIATION SPECIFIC-RELATED"/>
    <property type="match status" value="1"/>
</dbReference>
<proteinExistence type="predicted"/>
<dbReference type="Pfam" id="PF00211">
    <property type="entry name" value="Guanylate_cyc"/>
    <property type="match status" value="1"/>
</dbReference>
<keyword evidence="1" id="KW-1133">Transmembrane helix</keyword>
<keyword evidence="1" id="KW-0812">Transmembrane</keyword>
<dbReference type="Proteomes" id="UP001161389">
    <property type="component" value="Unassembled WGS sequence"/>
</dbReference>
<dbReference type="PANTHER" id="PTHR43081:SF19">
    <property type="entry name" value="PH-SENSITIVE ADENYLATE CYCLASE RV1264"/>
    <property type="match status" value="1"/>
</dbReference>
<dbReference type="GO" id="GO:0006171">
    <property type="term" value="P:cAMP biosynthetic process"/>
    <property type="evidence" value="ECO:0007669"/>
    <property type="project" value="TreeGrafter"/>
</dbReference>
<feature type="domain" description="Guanylate cyclase" evidence="2">
    <location>
        <begin position="37"/>
        <end position="152"/>
    </location>
</feature>
<dbReference type="InterPro" id="IPR001054">
    <property type="entry name" value="A/G_cyclase"/>
</dbReference>
<dbReference type="Gene3D" id="3.30.70.1230">
    <property type="entry name" value="Nucleotide cyclase"/>
    <property type="match status" value="1"/>
</dbReference>
<dbReference type="AlphaFoldDB" id="A0AA37S7P3"/>
<dbReference type="InterPro" id="IPR029787">
    <property type="entry name" value="Nucleotide_cyclase"/>
</dbReference>
<feature type="transmembrane region" description="Helical" evidence="1">
    <location>
        <begin position="233"/>
        <end position="251"/>
    </location>
</feature>
<dbReference type="GO" id="GO:0004016">
    <property type="term" value="F:adenylate cyclase activity"/>
    <property type="evidence" value="ECO:0007669"/>
    <property type="project" value="UniProtKB-ARBA"/>
</dbReference>
<dbReference type="SMART" id="SM00044">
    <property type="entry name" value="CYCc"/>
    <property type="match status" value="1"/>
</dbReference>
<reference evidence="3" key="1">
    <citation type="journal article" date="2014" name="Int. J. Syst. Evol. Microbiol.">
        <title>Complete genome sequence of Corynebacterium casei LMG S-19264T (=DSM 44701T), isolated from a smear-ripened cheese.</title>
        <authorList>
            <consortium name="US DOE Joint Genome Institute (JGI-PGF)"/>
            <person name="Walter F."/>
            <person name="Albersmeier A."/>
            <person name="Kalinowski J."/>
            <person name="Ruckert C."/>
        </authorList>
    </citation>
    <scope>NUCLEOTIDE SEQUENCE</scope>
    <source>
        <strain evidence="3">NBRC 110071</strain>
    </source>
</reference>
<dbReference type="EMBL" id="BSNM01000002">
    <property type="protein sequence ID" value="GLQ29813.1"/>
    <property type="molecule type" value="Genomic_DNA"/>
</dbReference>
<dbReference type="SUPFAM" id="SSF55073">
    <property type="entry name" value="Nucleotide cyclase"/>
    <property type="match status" value="1"/>
</dbReference>
<evidence type="ECO:0000313" key="3">
    <source>
        <dbReference type="EMBL" id="GLQ29813.1"/>
    </source>
</evidence>
<dbReference type="GO" id="GO:0035556">
    <property type="term" value="P:intracellular signal transduction"/>
    <property type="evidence" value="ECO:0007669"/>
    <property type="project" value="InterPro"/>
</dbReference>
<dbReference type="RefSeq" id="WP_284377916.1">
    <property type="nucleotide sequence ID" value="NZ_BSNM01000002.1"/>
</dbReference>
<sequence length="279" mass="31361">MNTAHKHPEKSLSAEELLAERNRLEELYRDKYTREISVMFTDLKGSTALAETHGDLATRELVNAHNSMLYPIINQNSGVLVKTMGDGTMSYFESGVQAIRTAIAFQQAVSNRNKKSKDNLPLEVRIGIHTGVGIVEENDIYGDVVNVASRYEGLAEAGEIYISDSTWLTVEDKDEFYIRFHKESNVKGKKNIIQVYKVFWDEEEIKQDADIEHPLPSSHQKPTKKSRITASGIVRLIIAAAVMVGSVYALMSLMDQNFTDDIIIDTRTKQDVAAPERKP</sequence>
<accession>A0AA37S7P3</accession>
<name>A0AA37S7P3_9GAMM</name>